<sequence length="307" mass="34715">MKRYLILILTITFFTSCEDVVDVELPDNVSRLIVNGVIRVDENEEHLPIEIMFSESSAFFEENTVATIQSAIIYYGTPREDTPEILEGGGVSNLAEVEPGSGKWVPDPSFDSDQRIRVSNINEGDVFKLIITTDIEQYLATTTYVKSVPIDSLEQGDETLFSEDETEVIVTFTDRDTTNDFYVLDLDFGEFLVTEDEFYQGQTFVFSYFYDNELELNTSSEVTISLLGADEQFYNYMNQIIVQSGGDQGPFQTPAATVRGNIINITGMDNDEMANNLEKIDNFALGYFAIVEEYKDSIIITDNEKNR</sequence>
<protein>
    <recommendedName>
        <fullName evidence="3">DUF4249 domain-containing protein</fullName>
    </recommendedName>
</protein>
<dbReference type="Pfam" id="PF14054">
    <property type="entry name" value="DUF4249"/>
    <property type="match status" value="1"/>
</dbReference>
<name>A0A1N6TWD3_9FLAO</name>
<keyword evidence="2" id="KW-1185">Reference proteome</keyword>
<dbReference type="PROSITE" id="PS51257">
    <property type="entry name" value="PROKAR_LIPOPROTEIN"/>
    <property type="match status" value="1"/>
</dbReference>
<dbReference type="AlphaFoldDB" id="A0A1N6TWD3"/>
<evidence type="ECO:0000313" key="2">
    <source>
        <dbReference type="Proteomes" id="UP000186953"/>
    </source>
</evidence>
<dbReference type="STRING" id="228959.SAMN05421797_102115"/>
<evidence type="ECO:0008006" key="3">
    <source>
        <dbReference type="Google" id="ProtNLM"/>
    </source>
</evidence>
<dbReference type="OrthoDB" id="1430047at2"/>
<dbReference type="EMBL" id="FTMA01000002">
    <property type="protein sequence ID" value="SIQ57675.1"/>
    <property type="molecule type" value="Genomic_DNA"/>
</dbReference>
<dbReference type="RefSeq" id="WP_076548105.1">
    <property type="nucleotide sequence ID" value="NZ_FTMA01000002.1"/>
</dbReference>
<organism evidence="1 2">
    <name type="scientific">Maribacter ulvicola</name>
    <dbReference type="NCBI Taxonomy" id="228959"/>
    <lineage>
        <taxon>Bacteria</taxon>
        <taxon>Pseudomonadati</taxon>
        <taxon>Bacteroidota</taxon>
        <taxon>Flavobacteriia</taxon>
        <taxon>Flavobacteriales</taxon>
        <taxon>Flavobacteriaceae</taxon>
        <taxon>Maribacter</taxon>
    </lineage>
</organism>
<gene>
    <name evidence="1" type="ORF">SAMN05421797_102115</name>
</gene>
<accession>A0A1N6TWD3</accession>
<reference evidence="2" key="1">
    <citation type="submission" date="2017-01" db="EMBL/GenBank/DDBJ databases">
        <authorList>
            <person name="Varghese N."/>
            <person name="Submissions S."/>
        </authorList>
    </citation>
    <scope>NUCLEOTIDE SEQUENCE [LARGE SCALE GENOMIC DNA]</scope>
    <source>
        <strain evidence="2">DSM 15366</strain>
    </source>
</reference>
<dbReference type="InterPro" id="IPR025345">
    <property type="entry name" value="DUF4249"/>
</dbReference>
<evidence type="ECO:0000313" key="1">
    <source>
        <dbReference type="EMBL" id="SIQ57675.1"/>
    </source>
</evidence>
<proteinExistence type="predicted"/>
<dbReference type="Proteomes" id="UP000186953">
    <property type="component" value="Unassembled WGS sequence"/>
</dbReference>